<dbReference type="InterPro" id="IPR002018">
    <property type="entry name" value="CarbesteraseB"/>
</dbReference>
<dbReference type="EC" id="3.1.1.-" evidence="3"/>
<dbReference type="PROSITE" id="PS00941">
    <property type="entry name" value="CARBOXYLESTERASE_B_2"/>
    <property type="match status" value="1"/>
</dbReference>
<proteinExistence type="inferred from homology"/>
<dbReference type="InterPro" id="IPR019819">
    <property type="entry name" value="Carboxylesterase_B_CS"/>
</dbReference>
<keyword evidence="2 3" id="KW-0378">Hydrolase</keyword>
<dbReference type="Pfam" id="PF00135">
    <property type="entry name" value="COesterase"/>
    <property type="match status" value="2"/>
</dbReference>
<dbReference type="RefSeq" id="WP_076178955.1">
    <property type="nucleotide sequence ID" value="NZ_MKQP01000011.1"/>
</dbReference>
<gene>
    <name evidence="5" type="ORF">BJP51_11735</name>
</gene>
<dbReference type="PROSITE" id="PS00122">
    <property type="entry name" value="CARBOXYLESTERASE_B_1"/>
    <property type="match status" value="1"/>
</dbReference>
<name>A0A1R0XEF7_9BACL</name>
<feature type="domain" description="Carboxylesterase type B" evidence="4">
    <location>
        <begin position="9"/>
        <end position="337"/>
    </location>
</feature>
<dbReference type="SUPFAM" id="SSF53474">
    <property type="entry name" value="alpha/beta-Hydrolases"/>
    <property type="match status" value="1"/>
</dbReference>
<reference evidence="5 6" key="1">
    <citation type="submission" date="2016-10" db="EMBL/GenBank/DDBJ databases">
        <title>Paenibacillus species isolates.</title>
        <authorList>
            <person name="Beno S.M."/>
        </authorList>
    </citation>
    <scope>NUCLEOTIDE SEQUENCE [LARGE SCALE GENOMIC DNA]</scope>
    <source>
        <strain evidence="5 6">FSL H7-0604</strain>
    </source>
</reference>
<dbReference type="InterPro" id="IPR019826">
    <property type="entry name" value="Carboxylesterase_B_AS"/>
</dbReference>
<dbReference type="PANTHER" id="PTHR11559">
    <property type="entry name" value="CARBOXYLESTERASE"/>
    <property type="match status" value="1"/>
</dbReference>
<dbReference type="Gene3D" id="3.40.50.1820">
    <property type="entry name" value="alpha/beta hydrolase"/>
    <property type="match status" value="1"/>
</dbReference>
<organism evidence="5 6">
    <name type="scientific">Paenibacillus odorifer</name>
    <dbReference type="NCBI Taxonomy" id="189426"/>
    <lineage>
        <taxon>Bacteria</taxon>
        <taxon>Bacillati</taxon>
        <taxon>Bacillota</taxon>
        <taxon>Bacilli</taxon>
        <taxon>Bacillales</taxon>
        <taxon>Paenibacillaceae</taxon>
        <taxon>Paenibacillus</taxon>
    </lineage>
</organism>
<evidence type="ECO:0000313" key="5">
    <source>
        <dbReference type="EMBL" id="OMD33460.1"/>
    </source>
</evidence>
<dbReference type="AlphaFoldDB" id="A0A1R0XEF7"/>
<evidence type="ECO:0000256" key="2">
    <source>
        <dbReference type="ARBA" id="ARBA00022801"/>
    </source>
</evidence>
<comment type="similarity">
    <text evidence="1 3">Belongs to the type-B carboxylesterase/lipase family.</text>
</comment>
<dbReference type="InterPro" id="IPR029058">
    <property type="entry name" value="AB_hydrolase_fold"/>
</dbReference>
<comment type="caution">
    <text evidence="5">The sequence shown here is derived from an EMBL/GenBank/DDBJ whole genome shotgun (WGS) entry which is preliminary data.</text>
</comment>
<protein>
    <recommendedName>
        <fullName evidence="3">Carboxylic ester hydrolase</fullName>
        <ecNumber evidence="3">3.1.1.-</ecNumber>
    </recommendedName>
</protein>
<evidence type="ECO:0000313" key="6">
    <source>
        <dbReference type="Proteomes" id="UP000187465"/>
    </source>
</evidence>
<evidence type="ECO:0000256" key="3">
    <source>
        <dbReference type="RuleBase" id="RU361235"/>
    </source>
</evidence>
<evidence type="ECO:0000259" key="4">
    <source>
        <dbReference type="Pfam" id="PF00135"/>
    </source>
</evidence>
<dbReference type="InterPro" id="IPR050309">
    <property type="entry name" value="Type-B_Carboxylest/Lipase"/>
</dbReference>
<evidence type="ECO:0000256" key="1">
    <source>
        <dbReference type="ARBA" id="ARBA00005964"/>
    </source>
</evidence>
<feature type="domain" description="Carboxylesterase type B" evidence="4">
    <location>
        <begin position="352"/>
        <end position="481"/>
    </location>
</feature>
<accession>A0A1R0XEF7</accession>
<dbReference type="GO" id="GO:0016787">
    <property type="term" value="F:hydrolase activity"/>
    <property type="evidence" value="ECO:0007669"/>
    <property type="project" value="UniProtKB-KW"/>
</dbReference>
<dbReference type="EMBL" id="MKQP01000011">
    <property type="protein sequence ID" value="OMD33460.1"/>
    <property type="molecule type" value="Genomic_DNA"/>
</dbReference>
<sequence length="537" mass="59741">MSTREPMEEIITVSSGQLKGTRLPELGAIAWLGIPYAAPPIDKLRWKAPREIKAWTGVLPASHFKNNSVQFIQGEPGGSEDCLFLNIWRPDHAEAGLPVFVFLHGGGNIGGSGRDFQGGELACKTNSIVVTVNYRLGAMGFFRHPSLRTGDPLDDSGNYGLLDVLHALKWLHKNIVCFGGNPGNITLGGQSAGARNALAAYLSPLGRGLFHKLFIMSGGLTTAVTEQSEEKANDILTELLIKTGMVSNQDEARVWISTQSADKISDFLYRQNAFHFVEIIEETGLQMAAFPHLIEDGTVIPIGGFDNLNNRDHPSLPIILGSTASEFSEFTLWDTHFFSLVQKEELAGNVEEKKLYEASVQYGSDLYAEFNVEQTTEIFLTAIPEMPIYAYRFAWGLRDGVIDPYIRFLIGAPHGADIPFYTGDFSGVQERFPAGVISEHNEPGRNMLSSLMRDYLRHFLYTGNPNAEGQPTWQRYTPNPRSAEILWLDASLDQTIVQSVCKLVKKDILSQMHNDPRLAAEQRIWLKNNLFAGRFFW</sequence>
<dbReference type="Proteomes" id="UP000187465">
    <property type="component" value="Unassembled WGS sequence"/>
</dbReference>